<dbReference type="EMBL" id="OX465080">
    <property type="protein sequence ID" value="CAI9281124.1"/>
    <property type="molecule type" value="Genomic_DNA"/>
</dbReference>
<dbReference type="AlphaFoldDB" id="A0AA36E2P5"/>
<evidence type="ECO:0000313" key="2">
    <source>
        <dbReference type="Proteomes" id="UP001177003"/>
    </source>
</evidence>
<sequence length="118" mass="13347">MDEKGKLSVSESLARSISRGISIASSGWRIEDVFSPGIGGSHDGRTSRNSKEDEEVLQWDALEKLPTYCWVRTTIFKSYSPLGQPEKHSDNQMLSDVRALDSNARHTFIEIFYGPRKR</sequence>
<dbReference type="Proteomes" id="UP001177003">
    <property type="component" value="Chromosome 4"/>
</dbReference>
<reference evidence="1" key="1">
    <citation type="submission" date="2023-04" db="EMBL/GenBank/DDBJ databases">
        <authorList>
            <person name="Vijverberg K."/>
            <person name="Xiong W."/>
            <person name="Schranz E."/>
        </authorList>
    </citation>
    <scope>NUCLEOTIDE SEQUENCE</scope>
</reference>
<organism evidence="1 2">
    <name type="scientific">Lactuca saligna</name>
    <name type="common">Willowleaf lettuce</name>
    <dbReference type="NCBI Taxonomy" id="75948"/>
    <lineage>
        <taxon>Eukaryota</taxon>
        <taxon>Viridiplantae</taxon>
        <taxon>Streptophyta</taxon>
        <taxon>Embryophyta</taxon>
        <taxon>Tracheophyta</taxon>
        <taxon>Spermatophyta</taxon>
        <taxon>Magnoliopsida</taxon>
        <taxon>eudicotyledons</taxon>
        <taxon>Gunneridae</taxon>
        <taxon>Pentapetalae</taxon>
        <taxon>asterids</taxon>
        <taxon>campanulids</taxon>
        <taxon>Asterales</taxon>
        <taxon>Asteraceae</taxon>
        <taxon>Cichorioideae</taxon>
        <taxon>Cichorieae</taxon>
        <taxon>Lactucinae</taxon>
        <taxon>Lactuca</taxon>
    </lineage>
</organism>
<keyword evidence="2" id="KW-1185">Reference proteome</keyword>
<protein>
    <submittedName>
        <fullName evidence="1">Uncharacterized protein</fullName>
    </submittedName>
</protein>
<name>A0AA36E2P5_LACSI</name>
<gene>
    <name evidence="1" type="ORF">LSALG_LOCUS20838</name>
</gene>
<accession>A0AA36E2P5</accession>
<evidence type="ECO:0000313" key="1">
    <source>
        <dbReference type="EMBL" id="CAI9281124.1"/>
    </source>
</evidence>
<proteinExistence type="predicted"/>